<protein>
    <submittedName>
        <fullName evidence="2">YpoC family protein</fullName>
    </submittedName>
</protein>
<gene>
    <name evidence="2" type="ORF">ACFFHF_13025</name>
</gene>
<dbReference type="InterPro" id="IPR048427">
    <property type="entry name" value="YpoC"/>
</dbReference>
<dbReference type="RefSeq" id="WP_377058342.1">
    <property type="nucleotide sequence ID" value="NZ_JBHLUU010000093.1"/>
</dbReference>
<comment type="caution">
    <text evidence="2">The sequence shown here is derived from an EMBL/GenBank/DDBJ whole genome shotgun (WGS) entry which is preliminary data.</text>
</comment>
<dbReference type="Pfam" id="PF21747">
    <property type="entry name" value="YpoC"/>
    <property type="match status" value="1"/>
</dbReference>
<accession>A0ABV6KS45</accession>
<evidence type="ECO:0000313" key="3">
    <source>
        <dbReference type="Proteomes" id="UP001589738"/>
    </source>
</evidence>
<proteinExistence type="predicted"/>
<name>A0ABV6KS45_9BACI</name>
<dbReference type="EMBL" id="JBHLUU010000093">
    <property type="protein sequence ID" value="MFC0476156.1"/>
    <property type="molecule type" value="Genomic_DNA"/>
</dbReference>
<reference evidence="2 3" key="1">
    <citation type="submission" date="2024-09" db="EMBL/GenBank/DDBJ databases">
        <authorList>
            <person name="Sun Q."/>
            <person name="Mori K."/>
        </authorList>
    </citation>
    <scope>NUCLEOTIDE SEQUENCE [LARGE SCALE GENOMIC DNA]</scope>
    <source>
        <strain evidence="2 3">CGMCC 1.9126</strain>
    </source>
</reference>
<feature type="domain" description="YpoC-like" evidence="1">
    <location>
        <begin position="5"/>
        <end position="110"/>
    </location>
</feature>
<evidence type="ECO:0000313" key="2">
    <source>
        <dbReference type="EMBL" id="MFC0476156.1"/>
    </source>
</evidence>
<evidence type="ECO:0000259" key="1">
    <source>
        <dbReference type="Pfam" id="PF21747"/>
    </source>
</evidence>
<dbReference type="Proteomes" id="UP001589738">
    <property type="component" value="Unassembled WGS sequence"/>
</dbReference>
<organism evidence="2 3">
    <name type="scientific">Robertmurraya beringensis</name>
    <dbReference type="NCBI Taxonomy" id="641660"/>
    <lineage>
        <taxon>Bacteria</taxon>
        <taxon>Bacillati</taxon>
        <taxon>Bacillota</taxon>
        <taxon>Bacilli</taxon>
        <taxon>Bacillales</taxon>
        <taxon>Bacillaceae</taxon>
        <taxon>Robertmurraya</taxon>
    </lineage>
</organism>
<keyword evidence="3" id="KW-1185">Reference proteome</keyword>
<sequence length="112" mass="13270">MRKNDIQNGFLEWKTIEGRLGELIRIREKQETALLMDKGLSLFYKQLLLVNNMEPNLENKALKELKIKPINVEERLSFIQGRQGSFHSFKQLVELFKELEKQYAKKASLEKF</sequence>